<dbReference type="SUPFAM" id="SSF51905">
    <property type="entry name" value="FAD/NAD(P)-binding domain"/>
    <property type="match status" value="1"/>
</dbReference>
<dbReference type="InterPro" id="IPR002938">
    <property type="entry name" value="FAD-bd"/>
</dbReference>
<evidence type="ECO:0000313" key="4">
    <source>
        <dbReference type="Proteomes" id="UP000669179"/>
    </source>
</evidence>
<reference evidence="3" key="1">
    <citation type="submission" date="2021-03" db="EMBL/GenBank/DDBJ databases">
        <authorList>
            <person name="Kanchanasin P."/>
            <person name="Saeng-In P."/>
            <person name="Phongsopitanun W."/>
            <person name="Yuki M."/>
            <person name="Kudo T."/>
            <person name="Ohkuma M."/>
            <person name="Tanasupawat S."/>
        </authorList>
    </citation>
    <scope>NUCLEOTIDE SEQUENCE</scope>
    <source>
        <strain evidence="3">GKU 128</strain>
    </source>
</reference>
<name>A0A939P9P0_9ACTN</name>
<dbReference type="GO" id="GO:0004497">
    <property type="term" value="F:monooxygenase activity"/>
    <property type="evidence" value="ECO:0007669"/>
    <property type="project" value="UniProtKB-KW"/>
</dbReference>
<dbReference type="EMBL" id="JAGEOJ010000001">
    <property type="protein sequence ID" value="MBO2445923.1"/>
    <property type="molecule type" value="Genomic_DNA"/>
</dbReference>
<dbReference type="AlphaFoldDB" id="A0A939P9P0"/>
<protein>
    <submittedName>
        <fullName evidence="3">FAD-dependent monooxygenase</fullName>
    </submittedName>
</protein>
<dbReference type="Pfam" id="PF01494">
    <property type="entry name" value="FAD_binding_3"/>
    <property type="match status" value="1"/>
</dbReference>
<feature type="domain" description="FAD-binding" evidence="2">
    <location>
        <begin position="6"/>
        <end position="360"/>
    </location>
</feature>
<dbReference type="GO" id="GO:0071949">
    <property type="term" value="F:FAD binding"/>
    <property type="evidence" value="ECO:0007669"/>
    <property type="project" value="InterPro"/>
</dbReference>
<dbReference type="Gene3D" id="3.50.50.60">
    <property type="entry name" value="FAD/NAD(P)-binding domain"/>
    <property type="match status" value="1"/>
</dbReference>
<keyword evidence="3" id="KW-0503">Monooxygenase</keyword>
<dbReference type="PANTHER" id="PTHR43422">
    <property type="entry name" value="THIAMINE THIAZOLE SYNTHASE"/>
    <property type="match status" value="1"/>
</dbReference>
<accession>A0A939P9P0</accession>
<evidence type="ECO:0000259" key="2">
    <source>
        <dbReference type="Pfam" id="PF01494"/>
    </source>
</evidence>
<proteinExistence type="predicted"/>
<gene>
    <name evidence="3" type="ORF">J4573_02365</name>
</gene>
<organism evidence="3 4">
    <name type="scientific">Actinomadura barringtoniae</name>
    <dbReference type="NCBI Taxonomy" id="1427535"/>
    <lineage>
        <taxon>Bacteria</taxon>
        <taxon>Bacillati</taxon>
        <taxon>Actinomycetota</taxon>
        <taxon>Actinomycetes</taxon>
        <taxon>Streptosporangiales</taxon>
        <taxon>Thermomonosporaceae</taxon>
        <taxon>Actinomadura</taxon>
    </lineage>
</organism>
<keyword evidence="3" id="KW-0560">Oxidoreductase</keyword>
<dbReference type="RefSeq" id="WP_208253502.1">
    <property type="nucleotide sequence ID" value="NZ_JAGEOJ010000001.1"/>
</dbReference>
<evidence type="ECO:0000256" key="1">
    <source>
        <dbReference type="SAM" id="MobiDB-lite"/>
    </source>
</evidence>
<dbReference type="Proteomes" id="UP000669179">
    <property type="component" value="Unassembled WGS sequence"/>
</dbReference>
<dbReference type="PANTHER" id="PTHR43422:SF3">
    <property type="entry name" value="THIAMINE THIAZOLE SYNTHASE"/>
    <property type="match status" value="1"/>
</dbReference>
<feature type="region of interest" description="Disordered" evidence="1">
    <location>
        <begin position="152"/>
        <end position="179"/>
    </location>
</feature>
<dbReference type="InterPro" id="IPR036188">
    <property type="entry name" value="FAD/NAD-bd_sf"/>
</dbReference>
<sequence length="461" mass="50309">MTENRALVIGGGIAGLLAARVLADHFPRVTIVDRDRFPAVPEYRKGVPQSRHVHLLAGAGRRVIHRLVPGAERRVVEAGGVLLRVPQDIRWLNSAGWSARFPTSHRFLSCSRELLEAAVREEVLALPGVETLEGREVTGLAVAAHGRSVVGVTARERHRERGRERAQEPAGTPGGDGDDIAARLVVDASGRASGASGWLRSLGFPAPQEKVVADFFGYASRLYRVPPGHGSDWLALHLEADPPAQQRLGVIYPIEGDLWMVTLVGTENDAYPPTEESGFLDFAKTLRSPELYEAIQDAEPAGPIHAFRHLENRRRFYEKLRRRPEGFVVLGDAACAFNPIYGQGMAMAAEAAMVLERCLREHPDAGPGLAALFQKRLARKSSVPWAISTGRSLRYPSDEPPVGMVGRAAFHYIRRALAVSNSGNRQVAEALLNVLHLIDTPAALLRPRVLVPTLLHKSGNI</sequence>
<feature type="compositionally biased region" description="Basic and acidic residues" evidence="1">
    <location>
        <begin position="154"/>
        <end position="167"/>
    </location>
</feature>
<comment type="caution">
    <text evidence="3">The sequence shown here is derived from an EMBL/GenBank/DDBJ whole genome shotgun (WGS) entry which is preliminary data.</text>
</comment>
<keyword evidence="4" id="KW-1185">Reference proteome</keyword>
<evidence type="ECO:0000313" key="3">
    <source>
        <dbReference type="EMBL" id="MBO2445923.1"/>
    </source>
</evidence>